<accession>A0A318SG39</accession>
<keyword evidence="1" id="KW-1133">Transmembrane helix</keyword>
<dbReference type="AlphaFoldDB" id="A0A318SG39"/>
<name>A0A318SG39_9BURK</name>
<keyword evidence="1" id="KW-0812">Transmembrane</keyword>
<dbReference type="Proteomes" id="UP000247540">
    <property type="component" value="Unassembled WGS sequence"/>
</dbReference>
<protein>
    <submittedName>
        <fullName evidence="2">Uncharacterized protein</fullName>
    </submittedName>
</protein>
<evidence type="ECO:0000313" key="3">
    <source>
        <dbReference type="Proteomes" id="UP000247540"/>
    </source>
</evidence>
<keyword evidence="3" id="KW-1185">Reference proteome</keyword>
<sequence length="65" mass="6904">MAEPNTGTATASDGTSITVLVAPAPPSEEHVADMAWLFLAFVSVAVPIYCIRYLTGLFRTDSSEN</sequence>
<keyword evidence="1" id="KW-0472">Membrane</keyword>
<organism evidence="2 3">
    <name type="scientific">Xylophilus ampelinus</name>
    <dbReference type="NCBI Taxonomy" id="54067"/>
    <lineage>
        <taxon>Bacteria</taxon>
        <taxon>Pseudomonadati</taxon>
        <taxon>Pseudomonadota</taxon>
        <taxon>Betaproteobacteria</taxon>
        <taxon>Burkholderiales</taxon>
        <taxon>Xylophilus</taxon>
    </lineage>
</organism>
<evidence type="ECO:0000256" key="1">
    <source>
        <dbReference type="SAM" id="Phobius"/>
    </source>
</evidence>
<comment type="caution">
    <text evidence="2">The sequence shown here is derived from an EMBL/GenBank/DDBJ whole genome shotgun (WGS) entry which is preliminary data.</text>
</comment>
<gene>
    <name evidence="2" type="ORF">DFQ15_1484</name>
</gene>
<dbReference type="RefSeq" id="WP_110467034.1">
    <property type="nucleotide sequence ID" value="NZ_JAMOFZ010000048.1"/>
</dbReference>
<proteinExistence type="predicted"/>
<feature type="transmembrane region" description="Helical" evidence="1">
    <location>
        <begin position="35"/>
        <end position="55"/>
    </location>
</feature>
<evidence type="ECO:0000313" key="2">
    <source>
        <dbReference type="EMBL" id="PYE72993.1"/>
    </source>
</evidence>
<dbReference type="EMBL" id="QJTC01000048">
    <property type="protein sequence ID" value="PYE72993.1"/>
    <property type="molecule type" value="Genomic_DNA"/>
</dbReference>
<reference evidence="2 3" key="1">
    <citation type="submission" date="2018-06" db="EMBL/GenBank/DDBJ databases">
        <title>Genomic Encyclopedia of Type Strains, Phase III (KMG-III): the genomes of soil and plant-associated and newly described type strains.</title>
        <authorList>
            <person name="Whitman W."/>
        </authorList>
    </citation>
    <scope>NUCLEOTIDE SEQUENCE [LARGE SCALE GENOMIC DNA]</scope>
    <source>
        <strain evidence="2 3">CECT 7646</strain>
    </source>
</reference>